<proteinExistence type="predicted"/>
<evidence type="ECO:0000259" key="2">
    <source>
        <dbReference type="PROSITE" id="PS51462"/>
    </source>
</evidence>
<sequence length="159" mass="17848">MAAILAAMSPRPTRLSAGVVVIRETHEGWLYLLLRAYNHWDFPKGMVEAGEEPLAAAIREVREETLIVDLDFAWGEIYIQTNPYSRGKVARYYLAKTPTVEVSLPVIEALGRAEHNEFRWVDKAQALRLVSPRVAPIIEWAAGYIEPRQTALDMGEASA</sequence>
<dbReference type="AlphaFoldDB" id="A0A829Y678"/>
<dbReference type="Gene3D" id="3.90.79.10">
    <property type="entry name" value="Nucleoside Triphosphate Pyrophosphohydrolase"/>
    <property type="match status" value="1"/>
</dbReference>
<name>A0A829Y678_9GAMM</name>
<dbReference type="GO" id="GO:0006167">
    <property type="term" value="P:AMP biosynthetic process"/>
    <property type="evidence" value="ECO:0007669"/>
    <property type="project" value="TreeGrafter"/>
</dbReference>
<dbReference type="Pfam" id="PF00293">
    <property type="entry name" value="NUDIX"/>
    <property type="match status" value="1"/>
</dbReference>
<dbReference type="GO" id="GO:0006754">
    <property type="term" value="P:ATP biosynthetic process"/>
    <property type="evidence" value="ECO:0007669"/>
    <property type="project" value="TreeGrafter"/>
</dbReference>
<dbReference type="PANTHER" id="PTHR21340:SF0">
    <property type="entry name" value="BIS(5'-NUCLEOSYL)-TETRAPHOSPHATASE [ASYMMETRICAL]"/>
    <property type="match status" value="1"/>
</dbReference>
<evidence type="ECO:0000313" key="3">
    <source>
        <dbReference type="EMBL" id="GFE78511.1"/>
    </source>
</evidence>
<evidence type="ECO:0000313" key="4">
    <source>
        <dbReference type="Proteomes" id="UP000445000"/>
    </source>
</evidence>
<keyword evidence="1" id="KW-0378">Hydrolase</keyword>
<dbReference type="RefSeq" id="WP_202624503.1">
    <property type="nucleotide sequence ID" value="NZ_BLJO01000006.1"/>
</dbReference>
<comment type="caution">
    <text evidence="3">The sequence shown here is derived from an EMBL/GenBank/DDBJ whole genome shotgun (WGS) entry which is preliminary data.</text>
</comment>
<feature type="domain" description="Nudix hydrolase" evidence="2">
    <location>
        <begin position="12"/>
        <end position="143"/>
    </location>
</feature>
<dbReference type="InterPro" id="IPR015797">
    <property type="entry name" value="NUDIX_hydrolase-like_dom_sf"/>
</dbReference>
<dbReference type="PROSITE" id="PS51462">
    <property type="entry name" value="NUDIX"/>
    <property type="match status" value="1"/>
</dbReference>
<dbReference type="InterPro" id="IPR051325">
    <property type="entry name" value="Nudix_hydrolase_domain"/>
</dbReference>
<dbReference type="InterPro" id="IPR000086">
    <property type="entry name" value="NUDIX_hydrolase_dom"/>
</dbReference>
<keyword evidence="4" id="KW-1185">Reference proteome</keyword>
<accession>A0A829Y678</accession>
<dbReference type="Proteomes" id="UP000445000">
    <property type="component" value="Unassembled WGS sequence"/>
</dbReference>
<dbReference type="GO" id="GO:0004081">
    <property type="term" value="F:bis(5'-nucleosyl)-tetraphosphatase (asymmetrical) activity"/>
    <property type="evidence" value="ECO:0007669"/>
    <property type="project" value="TreeGrafter"/>
</dbReference>
<evidence type="ECO:0000256" key="1">
    <source>
        <dbReference type="ARBA" id="ARBA00022801"/>
    </source>
</evidence>
<dbReference type="SUPFAM" id="SSF55811">
    <property type="entry name" value="Nudix"/>
    <property type="match status" value="1"/>
</dbReference>
<protein>
    <recommendedName>
        <fullName evidence="2">Nudix hydrolase domain-containing protein</fullName>
    </recommendedName>
</protein>
<gene>
    <name evidence="3" type="ORF">GCM10011487_05110</name>
</gene>
<reference evidence="4" key="1">
    <citation type="submission" date="2020-01" db="EMBL/GenBank/DDBJ databases">
        <title>'Steroidobacter agaridevorans' sp. nov., agar-degrading bacteria isolated from rhizosphere soils.</title>
        <authorList>
            <person name="Ikenaga M."/>
            <person name="Kataoka M."/>
            <person name="Murouchi A."/>
            <person name="Katsuragi S."/>
            <person name="Sakai M."/>
        </authorList>
    </citation>
    <scope>NUCLEOTIDE SEQUENCE [LARGE SCALE GENOMIC DNA]</scope>
    <source>
        <strain evidence="4">YU21-B</strain>
    </source>
</reference>
<organism evidence="3 4">
    <name type="scientific">Steroidobacter agaridevorans</name>
    <dbReference type="NCBI Taxonomy" id="2695856"/>
    <lineage>
        <taxon>Bacteria</taxon>
        <taxon>Pseudomonadati</taxon>
        <taxon>Pseudomonadota</taxon>
        <taxon>Gammaproteobacteria</taxon>
        <taxon>Steroidobacterales</taxon>
        <taxon>Steroidobacteraceae</taxon>
        <taxon>Steroidobacter</taxon>
    </lineage>
</organism>
<dbReference type="EMBL" id="BLJN01000001">
    <property type="protein sequence ID" value="GFE78511.1"/>
    <property type="molecule type" value="Genomic_DNA"/>
</dbReference>
<dbReference type="PANTHER" id="PTHR21340">
    <property type="entry name" value="DIADENOSINE 5,5-P1,P4-TETRAPHOSPHATE PYROPHOSPHOHYDROLASE MUTT"/>
    <property type="match status" value="1"/>
</dbReference>